<keyword evidence="2" id="KW-0731">Sigma factor</keyword>
<evidence type="ECO:0000259" key="6">
    <source>
        <dbReference type="Pfam" id="PF04545"/>
    </source>
</evidence>
<dbReference type="InterPro" id="IPR014284">
    <property type="entry name" value="RNA_pol_sigma-70_dom"/>
</dbReference>
<dbReference type="NCBIfam" id="TIGR02937">
    <property type="entry name" value="sigma70-ECF"/>
    <property type="match status" value="1"/>
</dbReference>
<proteinExistence type="predicted"/>
<dbReference type="Proteomes" id="UP001652442">
    <property type="component" value="Unassembled WGS sequence"/>
</dbReference>
<dbReference type="PRINTS" id="PR00046">
    <property type="entry name" value="SIGMA70FCT"/>
</dbReference>
<organism evidence="7 8">
    <name type="scientific">Brotonthovivens ammoniilytica</name>
    <dbReference type="NCBI Taxonomy" id="2981725"/>
    <lineage>
        <taxon>Bacteria</taxon>
        <taxon>Bacillati</taxon>
        <taxon>Bacillota</taxon>
        <taxon>Clostridia</taxon>
        <taxon>Lachnospirales</taxon>
        <taxon>Lachnospiraceae</taxon>
        <taxon>Brotonthovivens</taxon>
    </lineage>
</organism>
<dbReference type="Pfam" id="PF04542">
    <property type="entry name" value="Sigma70_r2"/>
    <property type="match status" value="1"/>
</dbReference>
<gene>
    <name evidence="7" type="ORF">OCV88_07460</name>
</gene>
<keyword evidence="4" id="KW-0804">Transcription</keyword>
<dbReference type="Gene3D" id="1.20.140.160">
    <property type="match status" value="1"/>
</dbReference>
<feature type="domain" description="RNA polymerase sigma-70 region 4" evidence="6">
    <location>
        <begin position="199"/>
        <end position="245"/>
    </location>
</feature>
<dbReference type="InterPro" id="IPR050239">
    <property type="entry name" value="Sigma-70_RNA_pol_init_factors"/>
</dbReference>
<accession>A0ABT2TJ26</accession>
<dbReference type="InterPro" id="IPR013324">
    <property type="entry name" value="RNA_pol_sigma_r3/r4-like"/>
</dbReference>
<evidence type="ECO:0000313" key="7">
    <source>
        <dbReference type="EMBL" id="MCU6762180.1"/>
    </source>
</evidence>
<dbReference type="CDD" id="cd06171">
    <property type="entry name" value="Sigma70_r4"/>
    <property type="match status" value="1"/>
</dbReference>
<name>A0ABT2TJ26_9FIRM</name>
<keyword evidence="3" id="KW-0238">DNA-binding</keyword>
<dbReference type="RefSeq" id="WP_262590935.1">
    <property type="nucleotide sequence ID" value="NZ_JAOQJQ010000002.1"/>
</dbReference>
<evidence type="ECO:0000256" key="1">
    <source>
        <dbReference type="ARBA" id="ARBA00023015"/>
    </source>
</evidence>
<sequence length="291" mass="33575">MGNEELVIRIKNREDTAENMNQLWQQNKAFIHLLALKYAAYEEIEDLEQEGFIGLCNAVDGYRADAGIPFLNYAAFWIRQAMVRYIENCGSCVRIPSHMNSKIKEYKRIQALYRQYYGRIPDDREIQNLLNISCEQLKSIQHGLNMKYVDSLNREINSKDEGEICCLGDNLANDENIEIQVLNRMEAEELKSAVWSLVDGLPDMQAAVIRMRYMEGKSLKESGQKIGLKAEKARRLEQKALRELRMPGRREVLIEFLPEEIGSMAYYGSGVGTFNRTWTSSTERAALWLEV</sequence>
<evidence type="ECO:0000256" key="4">
    <source>
        <dbReference type="ARBA" id="ARBA00023163"/>
    </source>
</evidence>
<feature type="domain" description="RNA polymerase sigma-70 region 2" evidence="5">
    <location>
        <begin position="23"/>
        <end position="86"/>
    </location>
</feature>
<evidence type="ECO:0000313" key="8">
    <source>
        <dbReference type="Proteomes" id="UP001652442"/>
    </source>
</evidence>
<dbReference type="InterPro" id="IPR007630">
    <property type="entry name" value="RNA_pol_sigma70_r4"/>
</dbReference>
<protein>
    <submittedName>
        <fullName evidence="7">Sigma-70 family RNA polymerase sigma factor</fullName>
    </submittedName>
</protein>
<evidence type="ECO:0000256" key="2">
    <source>
        <dbReference type="ARBA" id="ARBA00023082"/>
    </source>
</evidence>
<dbReference type="EMBL" id="JAOQJQ010000002">
    <property type="protein sequence ID" value="MCU6762180.1"/>
    <property type="molecule type" value="Genomic_DNA"/>
</dbReference>
<dbReference type="SUPFAM" id="SSF88946">
    <property type="entry name" value="Sigma2 domain of RNA polymerase sigma factors"/>
    <property type="match status" value="1"/>
</dbReference>
<keyword evidence="1" id="KW-0805">Transcription regulation</keyword>
<dbReference type="Gene3D" id="1.20.120.1810">
    <property type="match status" value="1"/>
</dbReference>
<reference evidence="7 8" key="1">
    <citation type="journal article" date="2021" name="ISME Commun">
        <title>Automated analysis of genomic sequences facilitates high-throughput and comprehensive description of bacteria.</title>
        <authorList>
            <person name="Hitch T.C.A."/>
        </authorList>
    </citation>
    <scope>NUCLEOTIDE SEQUENCE [LARGE SCALE GENOMIC DNA]</scope>
    <source>
        <strain evidence="7 8">Sanger_109</strain>
    </source>
</reference>
<comment type="caution">
    <text evidence="7">The sequence shown here is derived from an EMBL/GenBank/DDBJ whole genome shotgun (WGS) entry which is preliminary data.</text>
</comment>
<dbReference type="InterPro" id="IPR007627">
    <property type="entry name" value="RNA_pol_sigma70_r2"/>
</dbReference>
<dbReference type="Pfam" id="PF04545">
    <property type="entry name" value="Sigma70_r4"/>
    <property type="match status" value="1"/>
</dbReference>
<dbReference type="InterPro" id="IPR000943">
    <property type="entry name" value="RNA_pol_sigma70"/>
</dbReference>
<keyword evidence="8" id="KW-1185">Reference proteome</keyword>
<dbReference type="InterPro" id="IPR013325">
    <property type="entry name" value="RNA_pol_sigma_r2"/>
</dbReference>
<dbReference type="PANTHER" id="PTHR30603">
    <property type="entry name" value="RNA POLYMERASE SIGMA FACTOR RPO"/>
    <property type="match status" value="1"/>
</dbReference>
<dbReference type="PANTHER" id="PTHR30603:SF47">
    <property type="entry name" value="RNA POLYMERASE SIGMA FACTOR SIGD, CHLOROPLASTIC"/>
    <property type="match status" value="1"/>
</dbReference>
<evidence type="ECO:0000256" key="3">
    <source>
        <dbReference type="ARBA" id="ARBA00023125"/>
    </source>
</evidence>
<dbReference type="SUPFAM" id="SSF88659">
    <property type="entry name" value="Sigma3 and sigma4 domains of RNA polymerase sigma factors"/>
    <property type="match status" value="2"/>
</dbReference>
<evidence type="ECO:0000259" key="5">
    <source>
        <dbReference type="Pfam" id="PF04542"/>
    </source>
</evidence>